<comment type="caution">
    <text evidence="1">The sequence shown here is derived from an EMBL/GenBank/DDBJ whole genome shotgun (WGS) entry which is preliminary data.</text>
</comment>
<dbReference type="OrthoDB" id="6431778at2759"/>
<evidence type="ECO:0008006" key="3">
    <source>
        <dbReference type="Google" id="ProtNLM"/>
    </source>
</evidence>
<accession>A0A4Y2NJT3</accession>
<dbReference type="Proteomes" id="UP000499080">
    <property type="component" value="Unassembled WGS sequence"/>
</dbReference>
<proteinExistence type="predicted"/>
<organism evidence="1 2">
    <name type="scientific">Araneus ventricosus</name>
    <name type="common">Orbweaver spider</name>
    <name type="synonym">Epeira ventricosa</name>
    <dbReference type="NCBI Taxonomy" id="182803"/>
    <lineage>
        <taxon>Eukaryota</taxon>
        <taxon>Metazoa</taxon>
        <taxon>Ecdysozoa</taxon>
        <taxon>Arthropoda</taxon>
        <taxon>Chelicerata</taxon>
        <taxon>Arachnida</taxon>
        <taxon>Araneae</taxon>
        <taxon>Araneomorphae</taxon>
        <taxon>Entelegynae</taxon>
        <taxon>Araneoidea</taxon>
        <taxon>Araneidae</taxon>
        <taxon>Araneus</taxon>
    </lineage>
</organism>
<sequence>ATEAAYRNRTVEMHNKISDRTAQNCFKGFKEDSYIALQIRPKSDRPEAVNLEELKGKVEENSITSTQKFVEKLGHSKYTICRILYKLKNAYRV</sequence>
<evidence type="ECO:0000313" key="2">
    <source>
        <dbReference type="Proteomes" id="UP000499080"/>
    </source>
</evidence>
<dbReference type="EMBL" id="BGPR01009397">
    <property type="protein sequence ID" value="GBN39758.1"/>
    <property type="molecule type" value="Genomic_DNA"/>
</dbReference>
<name>A0A4Y2NJT3_ARAVE</name>
<feature type="non-terminal residue" evidence="1">
    <location>
        <position position="1"/>
    </location>
</feature>
<dbReference type="AlphaFoldDB" id="A0A4Y2NJT3"/>
<evidence type="ECO:0000313" key="1">
    <source>
        <dbReference type="EMBL" id="GBN39758.1"/>
    </source>
</evidence>
<protein>
    <recommendedName>
        <fullName evidence="3">Mos1 transposase HTH domain-containing protein</fullName>
    </recommendedName>
</protein>
<gene>
    <name evidence="1" type="ORF">AVEN_110048_1</name>
</gene>
<reference evidence="1 2" key="1">
    <citation type="journal article" date="2019" name="Sci. Rep.">
        <title>Orb-weaving spider Araneus ventricosus genome elucidates the spidroin gene catalogue.</title>
        <authorList>
            <person name="Kono N."/>
            <person name="Nakamura H."/>
            <person name="Ohtoshi R."/>
            <person name="Moran D.A.P."/>
            <person name="Shinohara A."/>
            <person name="Yoshida Y."/>
            <person name="Fujiwara M."/>
            <person name="Mori M."/>
            <person name="Tomita M."/>
            <person name="Arakawa K."/>
        </authorList>
    </citation>
    <scope>NUCLEOTIDE SEQUENCE [LARGE SCALE GENOMIC DNA]</scope>
</reference>
<keyword evidence="2" id="KW-1185">Reference proteome</keyword>